<accession>A0A1B0B270</accession>
<organism evidence="1 2">
    <name type="scientific">Glossina palpalis gambiensis</name>
    <dbReference type="NCBI Taxonomy" id="67801"/>
    <lineage>
        <taxon>Eukaryota</taxon>
        <taxon>Metazoa</taxon>
        <taxon>Ecdysozoa</taxon>
        <taxon>Arthropoda</taxon>
        <taxon>Hexapoda</taxon>
        <taxon>Insecta</taxon>
        <taxon>Pterygota</taxon>
        <taxon>Neoptera</taxon>
        <taxon>Endopterygota</taxon>
        <taxon>Diptera</taxon>
        <taxon>Brachycera</taxon>
        <taxon>Muscomorpha</taxon>
        <taxon>Hippoboscoidea</taxon>
        <taxon>Glossinidae</taxon>
        <taxon>Glossina</taxon>
    </lineage>
</organism>
<name>A0A1B0B270_9MUSC</name>
<reference evidence="1" key="2">
    <citation type="submission" date="2020-05" db="UniProtKB">
        <authorList>
            <consortium name="EnsemblMetazoa"/>
        </authorList>
    </citation>
    <scope>IDENTIFICATION</scope>
    <source>
        <strain evidence="1">IAEA</strain>
    </source>
</reference>
<evidence type="ECO:0000313" key="2">
    <source>
        <dbReference type="Proteomes" id="UP000092460"/>
    </source>
</evidence>
<proteinExistence type="predicted"/>
<reference evidence="2" key="1">
    <citation type="submission" date="2015-01" db="EMBL/GenBank/DDBJ databases">
        <authorList>
            <person name="Aksoy S."/>
            <person name="Warren W."/>
            <person name="Wilson R.K."/>
        </authorList>
    </citation>
    <scope>NUCLEOTIDE SEQUENCE [LARGE SCALE GENOMIC DNA]</scope>
    <source>
        <strain evidence="2">IAEA</strain>
    </source>
</reference>
<dbReference type="AlphaFoldDB" id="A0A1B0B270"/>
<dbReference type="VEuPathDB" id="VectorBase:GPPI016461"/>
<dbReference type="EMBL" id="JXJN01007435">
    <property type="status" value="NOT_ANNOTATED_CDS"/>
    <property type="molecule type" value="Genomic_DNA"/>
</dbReference>
<dbReference type="EnsemblMetazoa" id="GPPI016461-RA">
    <property type="protein sequence ID" value="GPPI016461-PA"/>
    <property type="gene ID" value="GPPI016461"/>
</dbReference>
<dbReference type="Proteomes" id="UP000092460">
    <property type="component" value="Unassembled WGS sequence"/>
</dbReference>
<sequence length="88" mass="10301">FRTKCVHTSASHIALCTHLLTHEHDGRELTVKKRNSLMTKKREEWGRKLRRMLSVVNFLQAGYPIVLKKFMLPNECFASEKNRTECTV</sequence>
<evidence type="ECO:0000313" key="1">
    <source>
        <dbReference type="EnsemblMetazoa" id="GPPI016461-PA"/>
    </source>
</evidence>
<keyword evidence="2" id="KW-1185">Reference proteome</keyword>
<protein>
    <submittedName>
        <fullName evidence="1">Uncharacterized protein</fullName>
    </submittedName>
</protein>